<evidence type="ECO:0000313" key="2">
    <source>
        <dbReference type="EMBL" id="MBU9763884.1"/>
    </source>
</evidence>
<accession>A0ABS6KJV7</accession>
<dbReference type="PROSITE" id="PS50943">
    <property type="entry name" value="HTH_CROC1"/>
    <property type="match status" value="1"/>
</dbReference>
<protein>
    <submittedName>
        <fullName evidence="2">Helix-turn-helix domain-containing protein</fullName>
    </submittedName>
</protein>
<evidence type="ECO:0000313" key="3">
    <source>
        <dbReference type="Proteomes" id="UP000812982"/>
    </source>
</evidence>
<proteinExistence type="predicted"/>
<dbReference type="CDD" id="cd00093">
    <property type="entry name" value="HTH_XRE"/>
    <property type="match status" value="1"/>
</dbReference>
<name>A0ABS6KJV7_9MYCO</name>
<dbReference type="PANTHER" id="PTHR35010:SF2">
    <property type="entry name" value="BLL4672 PROTEIN"/>
    <property type="match status" value="1"/>
</dbReference>
<dbReference type="Pfam" id="PF17765">
    <property type="entry name" value="MLTR_LBD"/>
    <property type="match status" value="1"/>
</dbReference>
<keyword evidence="3" id="KW-1185">Reference proteome</keyword>
<dbReference type="InterPro" id="IPR001387">
    <property type="entry name" value="Cro/C1-type_HTH"/>
</dbReference>
<dbReference type="Proteomes" id="UP000812982">
    <property type="component" value="Unassembled WGS sequence"/>
</dbReference>
<dbReference type="Pfam" id="PF13560">
    <property type="entry name" value="HTH_31"/>
    <property type="match status" value="1"/>
</dbReference>
<comment type="caution">
    <text evidence="2">The sequence shown here is derived from an EMBL/GenBank/DDBJ whole genome shotgun (WGS) entry which is preliminary data.</text>
</comment>
<gene>
    <name evidence="2" type="ORF">FR943_08520</name>
</gene>
<evidence type="ECO:0000259" key="1">
    <source>
        <dbReference type="PROSITE" id="PS50943"/>
    </source>
</evidence>
<reference evidence="2 3" key="1">
    <citation type="journal article" date="2021" name="Sci. Rep.">
        <title>Phenotypic and genomic hallmarks of a novel, potentially pathogenic rapidly growing Mycobacterium species related to the Mycobacterium fortuitum complex.</title>
        <authorList>
            <person name="Gharbi R."/>
            <person name="Khanna V."/>
            <person name="Frigui W."/>
            <person name="Mhenni B."/>
            <person name="Brosch R."/>
            <person name="Mardassi H."/>
        </authorList>
    </citation>
    <scope>NUCLEOTIDE SEQUENCE [LARGE SCALE GENOMIC DNA]</scope>
    <source>
        <strain evidence="2 3">TNTM28</strain>
    </source>
</reference>
<dbReference type="SMART" id="SM00530">
    <property type="entry name" value="HTH_XRE"/>
    <property type="match status" value="1"/>
</dbReference>
<sequence>MDKRELGVFLRSRRERIRPADVGLPAGPRRRTPGLRRDEVAHLAYISTEYYTRLEQARAPHPSGEVLEGLARALRLSDAERTHLYVLAGVERQGPTGPPRVVRQSLLDLLRRLPQAAAIVISATYEVLAWNDLACALMEDFSALSRRDRNLVRRAFLGPRPPDGRRLYGVSDSDEFARTCAQQLRTAAARYPDDPETVELIAELLSGSEEFAQLWEAREVVARPTLCKTFAHPVVGPVSVACDVLDIADRDQRVVIYTPEPGSPAEEAMRLLAVVGTQHLGAPS</sequence>
<dbReference type="RefSeq" id="WP_217155994.1">
    <property type="nucleotide sequence ID" value="NZ_VOMB01000011.1"/>
</dbReference>
<dbReference type="EMBL" id="VOMB01000011">
    <property type="protein sequence ID" value="MBU9763884.1"/>
    <property type="molecule type" value="Genomic_DNA"/>
</dbReference>
<dbReference type="PANTHER" id="PTHR35010">
    <property type="entry name" value="BLL4672 PROTEIN-RELATED"/>
    <property type="match status" value="1"/>
</dbReference>
<dbReference type="InterPro" id="IPR041413">
    <property type="entry name" value="MLTR_LBD"/>
</dbReference>
<feature type="domain" description="HTH cro/C1-type" evidence="1">
    <location>
        <begin position="34"/>
        <end position="81"/>
    </location>
</feature>
<organism evidence="2 3">
    <name type="scientific">[Mycobacterium] fortunisiensis</name>
    <dbReference type="NCBI Taxonomy" id="2600579"/>
    <lineage>
        <taxon>Bacteria</taxon>
        <taxon>Bacillati</taxon>
        <taxon>Actinomycetota</taxon>
        <taxon>Actinomycetes</taxon>
        <taxon>Mycobacteriales</taxon>
        <taxon>Mycobacteriaceae</taxon>
        <taxon>Mycolicibacterium</taxon>
    </lineage>
</organism>